<evidence type="ECO:0000313" key="11">
    <source>
        <dbReference type="Proteomes" id="UP000800041"/>
    </source>
</evidence>
<proteinExistence type="predicted"/>
<evidence type="ECO:0000256" key="7">
    <source>
        <dbReference type="SAM" id="MobiDB-lite"/>
    </source>
</evidence>
<evidence type="ECO:0000313" key="10">
    <source>
        <dbReference type="EMBL" id="KAF1981558.1"/>
    </source>
</evidence>
<evidence type="ECO:0000256" key="4">
    <source>
        <dbReference type="ARBA" id="ARBA00023163"/>
    </source>
</evidence>
<evidence type="ECO:0000259" key="9">
    <source>
        <dbReference type="PROSITE" id="PS50157"/>
    </source>
</evidence>
<evidence type="ECO:0000256" key="2">
    <source>
        <dbReference type="ARBA" id="ARBA00022833"/>
    </source>
</evidence>
<dbReference type="PROSITE" id="PS00463">
    <property type="entry name" value="ZN2_CY6_FUNGAL_1"/>
    <property type="match status" value="1"/>
</dbReference>
<dbReference type="EMBL" id="ML977197">
    <property type="protein sequence ID" value="KAF1981558.1"/>
    <property type="molecule type" value="Genomic_DNA"/>
</dbReference>
<dbReference type="SMART" id="SM00066">
    <property type="entry name" value="GAL4"/>
    <property type="match status" value="1"/>
</dbReference>
<accession>A0A6G1GLG3</accession>
<dbReference type="PROSITE" id="PS50157">
    <property type="entry name" value="ZINC_FINGER_C2H2_2"/>
    <property type="match status" value="1"/>
</dbReference>
<dbReference type="PANTHER" id="PTHR47660:SF3">
    <property type="entry name" value="FINGER DOMAIN PROTEIN, PUTATIVE (AFU_ORTHOLOGUE AFUA_4G03310)-RELATED"/>
    <property type="match status" value="1"/>
</dbReference>
<dbReference type="PROSITE" id="PS50048">
    <property type="entry name" value="ZN2_CY6_FUNGAL_2"/>
    <property type="match status" value="1"/>
</dbReference>
<dbReference type="PANTHER" id="PTHR47660">
    <property type="entry name" value="TRANSCRIPTION FACTOR WITH C2H2 AND ZN(2)-CYS(6) DNA BINDING DOMAIN (EUROFUNG)-RELATED-RELATED"/>
    <property type="match status" value="1"/>
</dbReference>
<organism evidence="10 11">
    <name type="scientific">Aulographum hederae CBS 113979</name>
    <dbReference type="NCBI Taxonomy" id="1176131"/>
    <lineage>
        <taxon>Eukaryota</taxon>
        <taxon>Fungi</taxon>
        <taxon>Dikarya</taxon>
        <taxon>Ascomycota</taxon>
        <taxon>Pezizomycotina</taxon>
        <taxon>Dothideomycetes</taxon>
        <taxon>Pleosporomycetidae</taxon>
        <taxon>Aulographales</taxon>
        <taxon>Aulographaceae</taxon>
    </lineage>
</organism>
<keyword evidence="6" id="KW-0863">Zinc-finger</keyword>
<dbReference type="Gene3D" id="4.10.240.10">
    <property type="entry name" value="Zn(2)-C6 fungal-type DNA-binding domain"/>
    <property type="match status" value="1"/>
</dbReference>
<dbReference type="OrthoDB" id="5423818at2759"/>
<evidence type="ECO:0000256" key="3">
    <source>
        <dbReference type="ARBA" id="ARBA00023015"/>
    </source>
</evidence>
<name>A0A6G1GLG3_9PEZI</name>
<dbReference type="InterPro" id="IPR001138">
    <property type="entry name" value="Zn2Cys6_DnaBD"/>
</dbReference>
<evidence type="ECO:0008006" key="12">
    <source>
        <dbReference type="Google" id="ProtNLM"/>
    </source>
</evidence>
<keyword evidence="1" id="KW-0479">Metal-binding</keyword>
<keyword evidence="11" id="KW-1185">Reference proteome</keyword>
<keyword evidence="5" id="KW-0539">Nucleus</keyword>
<dbReference type="GO" id="GO:0008270">
    <property type="term" value="F:zinc ion binding"/>
    <property type="evidence" value="ECO:0007669"/>
    <property type="project" value="UniProtKB-KW"/>
</dbReference>
<feature type="domain" description="C2H2-type" evidence="9">
    <location>
        <begin position="10"/>
        <end position="28"/>
    </location>
</feature>
<feature type="domain" description="Zn(2)-C6 fungal-type" evidence="8">
    <location>
        <begin position="45"/>
        <end position="75"/>
    </location>
</feature>
<dbReference type="GO" id="GO:0000981">
    <property type="term" value="F:DNA-binding transcription factor activity, RNA polymerase II-specific"/>
    <property type="evidence" value="ECO:0007669"/>
    <property type="project" value="InterPro"/>
</dbReference>
<keyword evidence="2" id="KW-0862">Zinc</keyword>
<dbReference type="AlphaFoldDB" id="A0A6G1GLG3"/>
<dbReference type="PRINTS" id="PR00755">
    <property type="entry name" value="AFLATOXINBRP"/>
</dbReference>
<evidence type="ECO:0000256" key="1">
    <source>
        <dbReference type="ARBA" id="ARBA00022723"/>
    </source>
</evidence>
<dbReference type="SUPFAM" id="SSF57701">
    <property type="entry name" value="Zn2/Cys6 DNA-binding domain"/>
    <property type="match status" value="1"/>
</dbReference>
<dbReference type="Pfam" id="PF00172">
    <property type="entry name" value="Zn_clus"/>
    <property type="match status" value="1"/>
</dbReference>
<sequence>MYEELAQPVLRCTQCNKPFDKESTLKRHGYYCRSRNSGVPTRARSCMACAKVKSRCDTKRPGCSRCVTKGIACQYPAASRPRNIPNSLAEPEKTESSLIADPSGVDQPESLHNDGQVLFDDAISSEPDFANIGGDFLNFDIPDIDFGDLLNPETNFGVAEGSPSSPSSLVRHSVALTGQTGPMRFESIPPVPSSTIRMLIERPKPNSGPQRISDIIFHTLKSYPLMMLQHDTLPPFIHPQMTSLDVGDTDIEPLTNCINLVRMISSGARGSRKLFWKNVRMECEHLRHEHSILNDWEAFTAMQALCIYTLIRLDEGETEYNNFDYLLITTIAAMSIRLGKSDIVCTRKSSPHNSGLGMAWKDWIFEESRRRLGVIYRVVNMLVYFDPTSLCELQTDLVLAPLPTRKQLWEAGDEMTWELESQRIPDAHTSFALTASGDLVKLEASEIKCRDGSQPLTYKFLDPRTREGSSGVWEEWCSGMDAMGGLVMLVSSLVG</sequence>
<evidence type="ECO:0000256" key="6">
    <source>
        <dbReference type="PROSITE-ProRule" id="PRU00042"/>
    </source>
</evidence>
<evidence type="ECO:0000259" key="8">
    <source>
        <dbReference type="PROSITE" id="PS50048"/>
    </source>
</evidence>
<dbReference type="CDD" id="cd00067">
    <property type="entry name" value="GAL4"/>
    <property type="match status" value="1"/>
</dbReference>
<gene>
    <name evidence="10" type="ORF">K402DRAFT_398431</name>
</gene>
<evidence type="ECO:0000256" key="5">
    <source>
        <dbReference type="ARBA" id="ARBA00023242"/>
    </source>
</evidence>
<dbReference type="InterPro" id="IPR036864">
    <property type="entry name" value="Zn2-C6_fun-type_DNA-bd_sf"/>
</dbReference>
<feature type="region of interest" description="Disordered" evidence="7">
    <location>
        <begin position="82"/>
        <end position="112"/>
    </location>
</feature>
<keyword evidence="4" id="KW-0804">Transcription</keyword>
<dbReference type="InterPro" id="IPR013087">
    <property type="entry name" value="Znf_C2H2_type"/>
</dbReference>
<reference evidence="10" key="1">
    <citation type="journal article" date="2020" name="Stud. Mycol.">
        <title>101 Dothideomycetes genomes: a test case for predicting lifestyles and emergence of pathogens.</title>
        <authorList>
            <person name="Haridas S."/>
            <person name="Albert R."/>
            <person name="Binder M."/>
            <person name="Bloem J."/>
            <person name="Labutti K."/>
            <person name="Salamov A."/>
            <person name="Andreopoulos B."/>
            <person name="Baker S."/>
            <person name="Barry K."/>
            <person name="Bills G."/>
            <person name="Bluhm B."/>
            <person name="Cannon C."/>
            <person name="Castanera R."/>
            <person name="Culley D."/>
            <person name="Daum C."/>
            <person name="Ezra D."/>
            <person name="Gonzalez J."/>
            <person name="Henrissat B."/>
            <person name="Kuo A."/>
            <person name="Liang C."/>
            <person name="Lipzen A."/>
            <person name="Lutzoni F."/>
            <person name="Magnuson J."/>
            <person name="Mondo S."/>
            <person name="Nolan M."/>
            <person name="Ohm R."/>
            <person name="Pangilinan J."/>
            <person name="Park H.-J."/>
            <person name="Ramirez L."/>
            <person name="Alfaro M."/>
            <person name="Sun H."/>
            <person name="Tritt A."/>
            <person name="Yoshinaga Y."/>
            <person name="Zwiers L.-H."/>
            <person name="Turgeon B."/>
            <person name="Goodwin S."/>
            <person name="Spatafora J."/>
            <person name="Crous P."/>
            <person name="Grigoriev I."/>
        </authorList>
    </citation>
    <scope>NUCLEOTIDE SEQUENCE</scope>
    <source>
        <strain evidence="10">CBS 113979</strain>
    </source>
</reference>
<keyword evidence="3" id="KW-0805">Transcription regulation</keyword>
<protein>
    <recommendedName>
        <fullName evidence="12">Zn(2)-C6 fungal-type domain-containing protein</fullName>
    </recommendedName>
</protein>
<dbReference type="Proteomes" id="UP000800041">
    <property type="component" value="Unassembled WGS sequence"/>
</dbReference>